<keyword evidence="3 6" id="KW-0547">Nucleotide-binding</keyword>
<dbReference type="InterPro" id="IPR027417">
    <property type="entry name" value="P-loop_NTPase"/>
</dbReference>
<name>A0ABM1Y7I3_AEDAL</name>
<dbReference type="HAMAP" id="MF_03035">
    <property type="entry name" value="Clp1"/>
    <property type="match status" value="1"/>
</dbReference>
<dbReference type="Gene3D" id="2.60.120.1030">
    <property type="entry name" value="Clp1, DNA binding domain"/>
    <property type="match status" value="1"/>
</dbReference>
<evidence type="ECO:0000256" key="4">
    <source>
        <dbReference type="ARBA" id="ARBA00022840"/>
    </source>
</evidence>
<dbReference type="GeneID" id="109409346"/>
<keyword evidence="4 6" id="KW-0067">ATP-binding</keyword>
<dbReference type="InterPro" id="IPR032324">
    <property type="entry name" value="Clp1_N"/>
</dbReference>
<dbReference type="Pfam" id="PF16575">
    <property type="entry name" value="CLP1_P"/>
    <property type="match status" value="1"/>
</dbReference>
<reference evidence="11" key="1">
    <citation type="journal article" date="2015" name="Proc. Natl. Acad. Sci. U.S.A.">
        <title>Genome sequence of the Asian Tiger mosquito, Aedes albopictus, reveals insights into its biology, genetics, and evolution.</title>
        <authorList>
            <person name="Chen X.G."/>
            <person name="Jiang X."/>
            <person name="Gu J."/>
            <person name="Xu M."/>
            <person name="Wu Y."/>
            <person name="Deng Y."/>
            <person name="Zhang C."/>
            <person name="Bonizzoni M."/>
            <person name="Dermauw W."/>
            <person name="Vontas J."/>
            <person name="Armbruster P."/>
            <person name="Huang X."/>
            <person name="Yang Y."/>
            <person name="Zhang H."/>
            <person name="He W."/>
            <person name="Peng H."/>
            <person name="Liu Y."/>
            <person name="Wu K."/>
            <person name="Chen J."/>
            <person name="Lirakis M."/>
            <person name="Topalis P."/>
            <person name="Van Leeuwen T."/>
            <person name="Hall A.B."/>
            <person name="Jiang X."/>
            <person name="Thorpe C."/>
            <person name="Mueller R.L."/>
            <person name="Sun C."/>
            <person name="Waterhouse R.M."/>
            <person name="Yan G."/>
            <person name="Tu Z.J."/>
            <person name="Fang X."/>
            <person name="James A.A."/>
        </authorList>
    </citation>
    <scope>NUCLEOTIDE SEQUENCE [LARGE SCALE GENOMIC DNA]</scope>
    <source>
        <strain evidence="11">Foshan</strain>
    </source>
</reference>
<feature type="binding site" evidence="6">
    <location>
        <position position="61"/>
    </location>
    <ligand>
        <name>ATP</name>
        <dbReference type="ChEBI" id="CHEBI:30616"/>
    </ligand>
</feature>
<dbReference type="Pfam" id="PF16573">
    <property type="entry name" value="CLP1_N"/>
    <property type="match status" value="1"/>
</dbReference>
<feature type="domain" description="Clp1 P-loop" evidence="9">
    <location>
        <begin position="120"/>
        <end position="307"/>
    </location>
</feature>
<proteinExistence type="inferred from homology"/>
<dbReference type="Gene3D" id="3.40.50.300">
    <property type="entry name" value="P-loop containing nucleotide triphosphate hydrolases"/>
    <property type="match status" value="1"/>
</dbReference>
<dbReference type="InterPro" id="IPR038239">
    <property type="entry name" value="Clp1_N_sf"/>
</dbReference>
<comment type="function">
    <text evidence="6">Required for endonucleolytic cleavage during polyadenylation-dependent pre-mRNA 3'-end formation.</text>
</comment>
<evidence type="ECO:0000313" key="10">
    <source>
        <dbReference type="EnsemblMetazoa" id="AALFPA23_006504.P8478"/>
    </source>
</evidence>
<comment type="similarity">
    <text evidence="6">Belongs to the Clp1 family. Clp1 subfamily.</text>
</comment>
<dbReference type="PANTHER" id="PTHR12755">
    <property type="entry name" value="CLEAVAGE/POLYADENYLATION FACTOR IA SUBUNIT CLP1P"/>
    <property type="match status" value="1"/>
</dbReference>
<reference evidence="10" key="2">
    <citation type="submission" date="2025-05" db="UniProtKB">
        <authorList>
            <consortium name="EnsemblMetazoa"/>
        </authorList>
    </citation>
    <scope>IDENTIFICATION</scope>
    <source>
        <strain evidence="10">Foshan</strain>
    </source>
</reference>
<feature type="domain" description="Clp1 C-terminal" evidence="7">
    <location>
        <begin position="312"/>
        <end position="423"/>
    </location>
</feature>
<evidence type="ECO:0000259" key="8">
    <source>
        <dbReference type="Pfam" id="PF16573"/>
    </source>
</evidence>
<dbReference type="Pfam" id="PF06807">
    <property type="entry name" value="Clp1"/>
    <property type="match status" value="1"/>
</dbReference>
<organism evidence="10 11">
    <name type="scientific">Aedes albopictus</name>
    <name type="common">Asian tiger mosquito</name>
    <name type="synonym">Stegomyia albopicta</name>
    <dbReference type="NCBI Taxonomy" id="7160"/>
    <lineage>
        <taxon>Eukaryota</taxon>
        <taxon>Metazoa</taxon>
        <taxon>Ecdysozoa</taxon>
        <taxon>Arthropoda</taxon>
        <taxon>Hexapoda</taxon>
        <taxon>Insecta</taxon>
        <taxon>Pterygota</taxon>
        <taxon>Neoptera</taxon>
        <taxon>Endopterygota</taxon>
        <taxon>Diptera</taxon>
        <taxon>Nematocera</taxon>
        <taxon>Culicoidea</taxon>
        <taxon>Culicidae</taxon>
        <taxon>Culicinae</taxon>
        <taxon>Aedini</taxon>
        <taxon>Aedes</taxon>
        <taxon>Stegomyia</taxon>
    </lineage>
</organism>
<evidence type="ECO:0000256" key="1">
    <source>
        <dbReference type="ARBA" id="ARBA00004123"/>
    </source>
</evidence>
<dbReference type="SUPFAM" id="SSF52540">
    <property type="entry name" value="P-loop containing nucleoside triphosphate hydrolases"/>
    <property type="match status" value="1"/>
</dbReference>
<keyword evidence="11" id="KW-1185">Reference proteome</keyword>
<dbReference type="InterPro" id="IPR032319">
    <property type="entry name" value="CLP1_P"/>
</dbReference>
<sequence length="425" mass="47400">MSDDQPGPRTEYKLEQDSELRFEMENGNNEKVTVTLLNGHAELYGTELVMKKSYEFGVGAKVAIFTYHGCTIELRGKPDVAYVARETPMVQYLNCNSALEHLRTKAEEDDVRGPVAMVVGPMDVGKSTLCRIMLNYAVRLGRRPIYVDLDVGQGGIAIPGTIGALLVERPAPVAEGFSQQAPLVYHFGHTSLDENGVFYDALVTKLAETTLERLQANKRAKHSGMIINTCGWVKQGGYHHILHAAKEFEANAIFVLDQERLYNELLRDVSSKSVQVVYLPKSGGVVKRTRSQRAEARDTRIREYFYGSKMPLYPHSFDVKFSDVKIFKVGSPALPDSCLPLGMKKQDNFTKLVPVQPSMQLLHHILAVSFAESVEENVIQSNVAGFICVTDVNMEKEVLTILSPQPRPLPQTILLVSDLQFMDSH</sequence>
<dbReference type="Gene3D" id="2.40.30.330">
    <property type="entry name" value="Pre-mRNA cleavage complex subunit Clp1, C-terminal domain"/>
    <property type="match status" value="1"/>
</dbReference>
<keyword evidence="2 6" id="KW-0507">mRNA processing</keyword>
<accession>A0ABM1Y7I3</accession>
<evidence type="ECO:0000259" key="7">
    <source>
        <dbReference type="Pfam" id="PF06807"/>
    </source>
</evidence>
<evidence type="ECO:0000256" key="2">
    <source>
        <dbReference type="ARBA" id="ARBA00022664"/>
    </source>
</evidence>
<feature type="binding site" evidence="6">
    <location>
        <begin position="123"/>
        <end position="128"/>
    </location>
    <ligand>
        <name>ATP</name>
        <dbReference type="ChEBI" id="CHEBI:30616"/>
    </ligand>
</feature>
<evidence type="ECO:0000259" key="9">
    <source>
        <dbReference type="Pfam" id="PF16575"/>
    </source>
</evidence>
<evidence type="ECO:0000256" key="3">
    <source>
        <dbReference type="ARBA" id="ARBA00022741"/>
    </source>
</evidence>
<protein>
    <recommendedName>
        <fullName evidence="6">Protein CLP1 homolog</fullName>
    </recommendedName>
</protein>
<comment type="subcellular location">
    <subcellularLocation>
        <location evidence="1 6">Nucleus</location>
    </subcellularLocation>
</comment>
<dbReference type="InterPro" id="IPR038238">
    <property type="entry name" value="Clp1_C_sf"/>
</dbReference>
<dbReference type="RefSeq" id="XP_019538345.3">
    <property type="nucleotide sequence ID" value="XM_019682800.3"/>
</dbReference>
<keyword evidence="5 6" id="KW-0539">Nucleus</keyword>
<dbReference type="EnsemblMetazoa" id="AALFPA23_006504.R8477">
    <property type="protein sequence ID" value="AALFPA23_006504.P8477"/>
    <property type="gene ID" value="AALFPA23_006504"/>
</dbReference>
<dbReference type="InterPro" id="IPR045116">
    <property type="entry name" value="Clp1/Grc3"/>
</dbReference>
<dbReference type="Proteomes" id="UP000069940">
    <property type="component" value="Unassembled WGS sequence"/>
</dbReference>
<dbReference type="EnsemblMetazoa" id="AALFPA23_006504.R8478">
    <property type="protein sequence ID" value="AALFPA23_006504.P8478"/>
    <property type="gene ID" value="AALFPA23_006504"/>
</dbReference>
<feature type="binding site" evidence="6">
    <location>
        <position position="19"/>
    </location>
    <ligand>
        <name>ATP</name>
        <dbReference type="ChEBI" id="CHEBI:30616"/>
    </ligand>
</feature>
<dbReference type="PANTHER" id="PTHR12755:SF6">
    <property type="entry name" value="POLYRIBONUCLEOTIDE 5'-HYDROXYL-KINASE CLP1"/>
    <property type="match status" value="1"/>
</dbReference>
<dbReference type="InterPro" id="IPR028606">
    <property type="entry name" value="Clp1"/>
</dbReference>
<dbReference type="InterPro" id="IPR010655">
    <property type="entry name" value="Clp1_C"/>
</dbReference>
<evidence type="ECO:0000313" key="11">
    <source>
        <dbReference type="Proteomes" id="UP000069940"/>
    </source>
</evidence>
<dbReference type="RefSeq" id="XP_029726258.2">
    <property type="nucleotide sequence ID" value="XM_029870398.2"/>
</dbReference>
<feature type="domain" description="Clp1 N-terminal" evidence="8">
    <location>
        <begin position="13"/>
        <end position="106"/>
    </location>
</feature>
<evidence type="ECO:0000256" key="6">
    <source>
        <dbReference type="HAMAP-Rule" id="MF_03035"/>
    </source>
</evidence>
<evidence type="ECO:0000256" key="5">
    <source>
        <dbReference type="ARBA" id="ARBA00023242"/>
    </source>
</evidence>